<dbReference type="InterPro" id="IPR003740">
    <property type="entry name" value="YitT"/>
</dbReference>
<dbReference type="Pfam" id="PF02588">
    <property type="entry name" value="YitT_membrane"/>
    <property type="match status" value="1"/>
</dbReference>
<dbReference type="Proteomes" id="UP000001551">
    <property type="component" value="Chromosome"/>
</dbReference>
<dbReference type="InterPro" id="IPR015867">
    <property type="entry name" value="N-reg_PII/ATP_PRibTrfase_C"/>
</dbReference>
<accession>E6U8V5</accession>
<dbReference type="RefSeq" id="WP_013485545.1">
    <property type="nucleotide sequence ID" value="NC_014828.1"/>
</dbReference>
<evidence type="ECO:0000259" key="7">
    <source>
        <dbReference type="Pfam" id="PF10035"/>
    </source>
</evidence>
<evidence type="ECO:0000256" key="1">
    <source>
        <dbReference type="ARBA" id="ARBA00004651"/>
    </source>
</evidence>
<keyword evidence="5 6" id="KW-0472">Membrane</keyword>
<dbReference type="EMBL" id="CP002400">
    <property type="protein sequence ID" value="ADU27190.1"/>
    <property type="molecule type" value="Genomic_DNA"/>
</dbReference>
<evidence type="ECO:0000256" key="3">
    <source>
        <dbReference type="ARBA" id="ARBA00022692"/>
    </source>
</evidence>
<evidence type="ECO:0000256" key="4">
    <source>
        <dbReference type="ARBA" id="ARBA00022989"/>
    </source>
</evidence>
<dbReference type="eggNOG" id="COG1284">
    <property type="taxonomic scope" value="Bacteria"/>
</dbReference>
<organism evidence="8 9">
    <name type="scientific">Ethanoligenens harbinense (strain DSM 18485 / JCM 12961 / CGMCC 1.5033 / YUAN-3)</name>
    <dbReference type="NCBI Taxonomy" id="663278"/>
    <lineage>
        <taxon>Bacteria</taxon>
        <taxon>Bacillati</taxon>
        <taxon>Bacillota</taxon>
        <taxon>Clostridia</taxon>
        <taxon>Eubacteriales</taxon>
        <taxon>Oscillospiraceae</taxon>
        <taxon>Ethanoligenens</taxon>
    </lineage>
</organism>
<comment type="subcellular location">
    <subcellularLocation>
        <location evidence="1">Cell membrane</location>
        <topology evidence="1">Multi-pass membrane protein</topology>
    </subcellularLocation>
</comment>
<dbReference type="AlphaFoldDB" id="E6U8V5"/>
<dbReference type="GO" id="GO:0005886">
    <property type="term" value="C:plasma membrane"/>
    <property type="evidence" value="ECO:0007669"/>
    <property type="project" value="UniProtKB-SubCell"/>
</dbReference>
<gene>
    <name evidence="8" type="ordered locus">Ethha_1655</name>
</gene>
<sequence>MNSGKSMNVAGRFPLRELVKDGVFFTVGTFLYSIGVSVFTVPNRIAPGGVTGLSTILHYLIHTSVGTMILVLNIPLFILAFRFLGKRFVMKTVFCTVLVSVFTDILSLPFVPKYTDNPILAALYGGVLSGAGLGMVFLRGGTSGGSDVLSRLLRLKWPYVPMGRMLLTIDFCVISLSALVFWNVNVALYAIVVEFTSSRVIDSLLYGADNGRMALIISDQYREIAAAIRTDLNRGVTLFKGQGSYTGREHEIILCAVRRTQAAKLRVLVRRIDPKAFVILCSADEVLGQGFKPLRQAD</sequence>
<feature type="domain" description="DUF2179" evidence="7">
    <location>
        <begin position="234"/>
        <end position="288"/>
    </location>
</feature>
<evidence type="ECO:0000256" key="2">
    <source>
        <dbReference type="ARBA" id="ARBA00022475"/>
    </source>
</evidence>
<dbReference type="PIRSF" id="PIRSF006483">
    <property type="entry name" value="Membrane_protein_YitT"/>
    <property type="match status" value="1"/>
</dbReference>
<dbReference type="PANTHER" id="PTHR33545">
    <property type="entry name" value="UPF0750 MEMBRANE PROTEIN YITT-RELATED"/>
    <property type="match status" value="1"/>
</dbReference>
<reference evidence="8 9" key="1">
    <citation type="submission" date="2010-12" db="EMBL/GenBank/DDBJ databases">
        <title>Complete sequence of Ethanoligenens harbinense YUAN-3.</title>
        <authorList>
            <person name="Lucas S."/>
            <person name="Copeland A."/>
            <person name="Lapidus A."/>
            <person name="Cheng J.-F."/>
            <person name="Bruce D."/>
            <person name="Goodwin L."/>
            <person name="Pitluck S."/>
            <person name="Chertkov O."/>
            <person name="Misra M."/>
            <person name="Detter J.C."/>
            <person name="Han C."/>
            <person name="Tapia R."/>
            <person name="Land M."/>
            <person name="Hauser L."/>
            <person name="Jeffries C."/>
            <person name="Kyrpides N."/>
            <person name="Ivanova N."/>
            <person name="Mikhailova N."/>
            <person name="Wang A."/>
            <person name="Mouttaki H."/>
            <person name="He Z."/>
            <person name="Zhou J."/>
            <person name="Hemme C.L."/>
            <person name="Woyke T."/>
        </authorList>
    </citation>
    <scope>NUCLEOTIDE SEQUENCE [LARGE SCALE GENOMIC DNA]</scope>
    <source>
        <strain evidence="9">DSM 18485 / JCM 12961 / CGMCC 1.5033 / YUAN-3</strain>
    </source>
</reference>
<keyword evidence="2" id="KW-1003">Cell membrane</keyword>
<dbReference type="Gene3D" id="3.30.70.120">
    <property type="match status" value="1"/>
</dbReference>
<feature type="transmembrane region" description="Helical" evidence="6">
    <location>
        <begin position="21"/>
        <end position="39"/>
    </location>
</feature>
<dbReference type="Pfam" id="PF10035">
    <property type="entry name" value="DUF2179"/>
    <property type="match status" value="1"/>
</dbReference>
<dbReference type="KEGG" id="eha:Ethha_1655"/>
<dbReference type="HOGENOM" id="CLU_063199_1_1_9"/>
<name>E6U8V5_ETHHY</name>
<evidence type="ECO:0000313" key="9">
    <source>
        <dbReference type="Proteomes" id="UP000001551"/>
    </source>
</evidence>
<evidence type="ECO:0000256" key="6">
    <source>
        <dbReference type="SAM" id="Phobius"/>
    </source>
</evidence>
<protein>
    <recommendedName>
        <fullName evidence="7">DUF2179 domain-containing protein</fullName>
    </recommendedName>
</protein>
<evidence type="ECO:0000256" key="5">
    <source>
        <dbReference type="ARBA" id="ARBA00023136"/>
    </source>
</evidence>
<feature type="transmembrane region" description="Helical" evidence="6">
    <location>
        <begin position="159"/>
        <end position="182"/>
    </location>
</feature>
<keyword evidence="9" id="KW-1185">Reference proteome</keyword>
<proteinExistence type="predicted"/>
<dbReference type="InterPro" id="IPR019264">
    <property type="entry name" value="DUF2179"/>
</dbReference>
<feature type="transmembrane region" description="Helical" evidence="6">
    <location>
        <begin position="93"/>
        <end position="112"/>
    </location>
</feature>
<dbReference type="PANTHER" id="PTHR33545:SF5">
    <property type="entry name" value="UPF0750 MEMBRANE PROTEIN YITT"/>
    <property type="match status" value="1"/>
</dbReference>
<dbReference type="CDD" id="cd16380">
    <property type="entry name" value="YitT_C"/>
    <property type="match status" value="1"/>
</dbReference>
<keyword evidence="4 6" id="KW-1133">Transmembrane helix</keyword>
<keyword evidence="3 6" id="KW-0812">Transmembrane</keyword>
<evidence type="ECO:0000313" key="8">
    <source>
        <dbReference type="EMBL" id="ADU27190.1"/>
    </source>
</evidence>
<dbReference type="InterPro" id="IPR051461">
    <property type="entry name" value="UPF0750_membrane"/>
</dbReference>
<feature type="transmembrane region" description="Helical" evidence="6">
    <location>
        <begin position="118"/>
        <end position="138"/>
    </location>
</feature>
<feature type="transmembrane region" description="Helical" evidence="6">
    <location>
        <begin position="59"/>
        <end position="81"/>
    </location>
</feature>
<dbReference type="STRING" id="663278.Ethha_1655"/>